<gene>
    <name evidence="1" type="ordered locus">HP15_1527</name>
</gene>
<dbReference type="STRING" id="225937.HP15_1527"/>
<evidence type="ECO:0000313" key="1">
    <source>
        <dbReference type="EMBL" id="ADP97291.1"/>
    </source>
</evidence>
<accession>E4PL82</accession>
<name>E4PL82_MARAH</name>
<dbReference type="KEGG" id="mad:HP15_1527"/>
<dbReference type="EMBL" id="CP001978">
    <property type="protein sequence ID" value="ADP97291.1"/>
    <property type="molecule type" value="Genomic_DNA"/>
</dbReference>
<dbReference type="HOGENOM" id="CLU_3253763_0_0_6"/>
<proteinExistence type="predicted"/>
<reference evidence="1 2" key="1">
    <citation type="journal article" date="2010" name="Stand. Genomic Sci.">
        <title>Complete genome sequence of Marinobacter adhaerens type strain (HP15), a diatom-interacting marine microorganism.</title>
        <authorList>
            <person name="Gardes A."/>
            <person name="Kaeppel E."/>
            <person name="Shehzad A."/>
            <person name="Seebah S."/>
            <person name="Teeling H."/>
            <person name="Yarza P."/>
            <person name="Glockner F.O."/>
            <person name="Grossart H.P."/>
            <person name="Ullrich M.S."/>
        </authorList>
    </citation>
    <scope>NUCLEOTIDE SEQUENCE [LARGE SCALE GENOMIC DNA]</scope>
    <source>
        <strain evidence="2">DSM 23420 / HP15</strain>
    </source>
</reference>
<dbReference type="AlphaFoldDB" id="E4PL82"/>
<dbReference type="PATRIC" id="fig|225937.3.peg.1533"/>
<organism evidence="1 2">
    <name type="scientific">Marinobacter adhaerens (strain DSM 23420 / HP15)</name>
    <dbReference type="NCBI Taxonomy" id="225937"/>
    <lineage>
        <taxon>Bacteria</taxon>
        <taxon>Pseudomonadati</taxon>
        <taxon>Pseudomonadota</taxon>
        <taxon>Gammaproteobacteria</taxon>
        <taxon>Pseudomonadales</taxon>
        <taxon>Marinobacteraceae</taxon>
        <taxon>Marinobacter</taxon>
    </lineage>
</organism>
<protein>
    <submittedName>
        <fullName evidence="1">Uncharacterized protein</fullName>
    </submittedName>
</protein>
<dbReference type="Proteomes" id="UP000007077">
    <property type="component" value="Chromosome"/>
</dbReference>
<reference evidence="2" key="2">
    <citation type="submission" date="2010-02" db="EMBL/GenBank/DDBJ databases">
        <title>Complete genome sequence of Marinobacter adhaerens type strain (HP15).</title>
        <authorList>
            <person name="Gaerdes A.A.M."/>
            <person name="Kaeppel E."/>
            <person name="Shezad A."/>
            <person name="Seebah S."/>
            <person name="Teeling H."/>
            <person name="Yarza P."/>
            <person name="Gloeckner F.O."/>
            <person name="Ullrich M.S."/>
        </authorList>
    </citation>
    <scope>NUCLEOTIDE SEQUENCE [LARGE SCALE GENOMIC DNA]</scope>
    <source>
        <strain evidence="2">DSM 23420 / HP15</strain>
    </source>
</reference>
<sequence>MKLAGRTHAGQNPLLGIYRTQSTNSLFGIGTAIIVQATRHYK</sequence>
<evidence type="ECO:0000313" key="2">
    <source>
        <dbReference type="Proteomes" id="UP000007077"/>
    </source>
</evidence>